<dbReference type="Pfam" id="PF01738">
    <property type="entry name" value="DLH"/>
    <property type="match status" value="1"/>
</dbReference>
<dbReference type="AlphaFoldDB" id="A0A2S4N5F4"/>
<dbReference type="RefSeq" id="WP_103726920.1">
    <property type="nucleotide sequence ID" value="NZ_PQNY01000018.1"/>
</dbReference>
<feature type="domain" description="Dienelactone hydrolase" evidence="3">
    <location>
        <begin position="103"/>
        <end position="208"/>
    </location>
</feature>
<evidence type="ECO:0000256" key="2">
    <source>
        <dbReference type="SAM" id="SignalP"/>
    </source>
</evidence>
<dbReference type="InterPro" id="IPR050955">
    <property type="entry name" value="Plant_Biomass_Hydrol_Est"/>
</dbReference>
<dbReference type="OrthoDB" id="9764953at2"/>
<dbReference type="InterPro" id="IPR002925">
    <property type="entry name" value="Dienelactn_hydro"/>
</dbReference>
<dbReference type="Proteomes" id="UP000237056">
    <property type="component" value="Unassembled WGS sequence"/>
</dbReference>
<proteinExistence type="predicted"/>
<dbReference type="SUPFAM" id="SSF53474">
    <property type="entry name" value="alpha/beta-Hydrolases"/>
    <property type="match status" value="1"/>
</dbReference>
<feature type="signal peptide" evidence="2">
    <location>
        <begin position="1"/>
        <end position="19"/>
    </location>
</feature>
<gene>
    <name evidence="4" type="ORF">Q361_11823</name>
</gene>
<accession>A0A2S4N5F4</accession>
<dbReference type="Gene3D" id="3.40.50.1820">
    <property type="entry name" value="alpha/beta hydrolase"/>
    <property type="match status" value="1"/>
</dbReference>
<evidence type="ECO:0000259" key="3">
    <source>
        <dbReference type="Pfam" id="PF01738"/>
    </source>
</evidence>
<evidence type="ECO:0000313" key="4">
    <source>
        <dbReference type="EMBL" id="POS00890.1"/>
    </source>
</evidence>
<evidence type="ECO:0000313" key="5">
    <source>
        <dbReference type="Proteomes" id="UP000237056"/>
    </source>
</evidence>
<comment type="caution">
    <text evidence="4">The sequence shown here is derived from an EMBL/GenBank/DDBJ whole genome shotgun (WGS) entry which is preliminary data.</text>
</comment>
<dbReference type="PANTHER" id="PTHR43037:SF1">
    <property type="entry name" value="BLL1128 PROTEIN"/>
    <property type="match status" value="1"/>
</dbReference>
<reference evidence="4 5" key="1">
    <citation type="submission" date="2018-01" db="EMBL/GenBank/DDBJ databases">
        <title>Genomic Encyclopedia of Type Strains, Phase I: the one thousand microbial genomes (KMG-I) project.</title>
        <authorList>
            <person name="Goeker M."/>
        </authorList>
    </citation>
    <scope>NUCLEOTIDE SEQUENCE [LARGE SCALE GENOMIC DNA]</scope>
    <source>
        <strain evidence="4 5">DSM 17960</strain>
    </source>
</reference>
<keyword evidence="1 2" id="KW-0732">Signal</keyword>
<dbReference type="GO" id="GO:0016787">
    <property type="term" value="F:hydrolase activity"/>
    <property type="evidence" value="ECO:0007669"/>
    <property type="project" value="InterPro"/>
</dbReference>
<organism evidence="4 5">
    <name type="scientific">Flavobacterium croceum DSM 17960</name>
    <dbReference type="NCBI Taxonomy" id="1121886"/>
    <lineage>
        <taxon>Bacteria</taxon>
        <taxon>Pseudomonadati</taxon>
        <taxon>Bacteroidota</taxon>
        <taxon>Flavobacteriia</taxon>
        <taxon>Flavobacteriales</taxon>
        <taxon>Flavobacteriaceae</taxon>
        <taxon>Flavobacterium</taxon>
    </lineage>
</organism>
<name>A0A2S4N5F4_9FLAO</name>
<dbReference type="InterPro" id="IPR029058">
    <property type="entry name" value="AB_hydrolase_fold"/>
</dbReference>
<keyword evidence="5" id="KW-1185">Reference proteome</keyword>
<dbReference type="PANTHER" id="PTHR43037">
    <property type="entry name" value="UNNAMED PRODUCT-RELATED"/>
    <property type="match status" value="1"/>
</dbReference>
<evidence type="ECO:0000256" key="1">
    <source>
        <dbReference type="ARBA" id="ARBA00022729"/>
    </source>
</evidence>
<dbReference type="EMBL" id="PQNY01000018">
    <property type="protein sequence ID" value="POS00890.1"/>
    <property type="molecule type" value="Genomic_DNA"/>
</dbReference>
<protein>
    <submittedName>
        <fullName evidence="4">Phospholipase/carboxylesterase</fullName>
    </submittedName>
</protein>
<feature type="chain" id="PRO_5015391790" evidence="2">
    <location>
        <begin position="20"/>
        <end position="226"/>
    </location>
</feature>
<sequence>MKKILISTVILFLFSSFQAPDFEIVAVTGKTAYPFWLQKPTANLDEKLPILVFLHGRSLSGTDLNRVKRYGVLKAVEKGKKINAYIIAPQVASGAWNPDKVLELIEYVQQNYNTDHRVYVCGMSLGGYGTLHFAGKYPNKVTAAVAICGGGNVADACNLAKVPLWIQHGNKDFIVPMSESQKVYQAIKKCQPNADATLTIIPGGNHGSVERLFHENAMYDWLFKYQ</sequence>